<keyword evidence="2" id="KW-0238">DNA-binding</keyword>
<dbReference type="Gene3D" id="1.20.120.530">
    <property type="entry name" value="GntR ligand-binding domain-like"/>
    <property type="match status" value="1"/>
</dbReference>
<dbReference type="Pfam" id="PF07729">
    <property type="entry name" value="FCD"/>
    <property type="match status" value="1"/>
</dbReference>
<keyword evidence="6" id="KW-1185">Reference proteome</keyword>
<dbReference type="InterPro" id="IPR000524">
    <property type="entry name" value="Tscrpt_reg_HTH_GntR"/>
</dbReference>
<accession>A0ABP9QK20</accession>
<dbReference type="PRINTS" id="PR00035">
    <property type="entry name" value="HTHGNTR"/>
</dbReference>
<dbReference type="SUPFAM" id="SSF46785">
    <property type="entry name" value="Winged helix' DNA-binding domain"/>
    <property type="match status" value="1"/>
</dbReference>
<keyword evidence="1" id="KW-0805">Transcription regulation</keyword>
<evidence type="ECO:0000256" key="2">
    <source>
        <dbReference type="ARBA" id="ARBA00023125"/>
    </source>
</evidence>
<dbReference type="InterPro" id="IPR008920">
    <property type="entry name" value="TF_FadR/GntR_C"/>
</dbReference>
<dbReference type="SMART" id="SM00345">
    <property type="entry name" value="HTH_GNTR"/>
    <property type="match status" value="1"/>
</dbReference>
<evidence type="ECO:0000256" key="3">
    <source>
        <dbReference type="ARBA" id="ARBA00023163"/>
    </source>
</evidence>
<comment type="caution">
    <text evidence="5">The sequence shown here is derived from an EMBL/GenBank/DDBJ whole genome shotgun (WGS) entry which is preliminary data.</text>
</comment>
<evidence type="ECO:0000313" key="6">
    <source>
        <dbReference type="Proteomes" id="UP001428817"/>
    </source>
</evidence>
<keyword evidence="3" id="KW-0804">Transcription</keyword>
<organism evidence="5 6">
    <name type="scientific">Pseudonocardia eucalypti</name>
    <dbReference type="NCBI Taxonomy" id="648755"/>
    <lineage>
        <taxon>Bacteria</taxon>
        <taxon>Bacillati</taxon>
        <taxon>Actinomycetota</taxon>
        <taxon>Actinomycetes</taxon>
        <taxon>Pseudonocardiales</taxon>
        <taxon>Pseudonocardiaceae</taxon>
        <taxon>Pseudonocardia</taxon>
    </lineage>
</organism>
<dbReference type="PANTHER" id="PTHR43537">
    <property type="entry name" value="TRANSCRIPTIONAL REGULATOR, GNTR FAMILY"/>
    <property type="match status" value="1"/>
</dbReference>
<dbReference type="Pfam" id="PF00392">
    <property type="entry name" value="GntR"/>
    <property type="match status" value="1"/>
</dbReference>
<dbReference type="CDD" id="cd07377">
    <property type="entry name" value="WHTH_GntR"/>
    <property type="match status" value="1"/>
</dbReference>
<dbReference type="RefSeq" id="WP_185060828.1">
    <property type="nucleotide sequence ID" value="NZ_BAABJP010000029.1"/>
</dbReference>
<dbReference type="PANTHER" id="PTHR43537:SF5">
    <property type="entry name" value="UXU OPERON TRANSCRIPTIONAL REGULATOR"/>
    <property type="match status" value="1"/>
</dbReference>
<dbReference type="InterPro" id="IPR036388">
    <property type="entry name" value="WH-like_DNA-bd_sf"/>
</dbReference>
<evidence type="ECO:0000259" key="4">
    <source>
        <dbReference type="PROSITE" id="PS50949"/>
    </source>
</evidence>
<name>A0ABP9QK20_9PSEU</name>
<dbReference type="EMBL" id="BAABJP010000029">
    <property type="protein sequence ID" value="GAA5163218.1"/>
    <property type="molecule type" value="Genomic_DNA"/>
</dbReference>
<dbReference type="Proteomes" id="UP001428817">
    <property type="component" value="Unassembled WGS sequence"/>
</dbReference>
<dbReference type="PROSITE" id="PS50949">
    <property type="entry name" value="HTH_GNTR"/>
    <property type="match status" value="1"/>
</dbReference>
<proteinExistence type="predicted"/>
<dbReference type="SMART" id="SM00895">
    <property type="entry name" value="FCD"/>
    <property type="match status" value="1"/>
</dbReference>
<dbReference type="InterPro" id="IPR036390">
    <property type="entry name" value="WH_DNA-bd_sf"/>
</dbReference>
<gene>
    <name evidence="5" type="ORF">GCM10023321_49750</name>
</gene>
<dbReference type="InterPro" id="IPR011711">
    <property type="entry name" value="GntR_C"/>
</dbReference>
<feature type="domain" description="HTH gntR-type" evidence="4">
    <location>
        <begin position="16"/>
        <end position="83"/>
    </location>
</feature>
<dbReference type="Gene3D" id="1.10.10.10">
    <property type="entry name" value="Winged helix-like DNA-binding domain superfamily/Winged helix DNA-binding domain"/>
    <property type="match status" value="1"/>
</dbReference>
<sequence length="231" mass="25318">MVEAAKPSLRLERDEDLLRDRVVAVIRNAIFTGELPPGKRLIERELVEQIGVSRTSVREALRHLQSESLVESSDSRGLRVSVLTEDAIRQLYEVREPLESAAARLFVMHATEDEVAALAQVGKKLFETSTEPARLDERMAAVLEFDRLLLAGARNPLLSEMLGSITARIHVLRRLSIGAPERAVASAAEYVALVDAIRRRSKRSAAAAAAAHVSAARVAALKVLRARSSET</sequence>
<dbReference type="SUPFAM" id="SSF48008">
    <property type="entry name" value="GntR ligand-binding domain-like"/>
    <property type="match status" value="1"/>
</dbReference>
<evidence type="ECO:0000256" key="1">
    <source>
        <dbReference type="ARBA" id="ARBA00023015"/>
    </source>
</evidence>
<protein>
    <submittedName>
        <fullName evidence="5">GntR family transcriptional regulator</fullName>
    </submittedName>
</protein>
<evidence type="ECO:0000313" key="5">
    <source>
        <dbReference type="EMBL" id="GAA5163218.1"/>
    </source>
</evidence>
<reference evidence="6" key="1">
    <citation type="journal article" date="2019" name="Int. J. Syst. Evol. Microbiol.">
        <title>The Global Catalogue of Microorganisms (GCM) 10K type strain sequencing project: providing services to taxonomists for standard genome sequencing and annotation.</title>
        <authorList>
            <consortium name="The Broad Institute Genomics Platform"/>
            <consortium name="The Broad Institute Genome Sequencing Center for Infectious Disease"/>
            <person name="Wu L."/>
            <person name="Ma J."/>
        </authorList>
    </citation>
    <scope>NUCLEOTIDE SEQUENCE [LARGE SCALE GENOMIC DNA]</scope>
    <source>
        <strain evidence="6">JCM 18303</strain>
    </source>
</reference>